<feature type="transmembrane region" description="Helical" evidence="7">
    <location>
        <begin position="314"/>
        <end position="339"/>
    </location>
</feature>
<dbReference type="GO" id="GO:0032153">
    <property type="term" value="C:cell division site"/>
    <property type="evidence" value="ECO:0007669"/>
    <property type="project" value="TreeGrafter"/>
</dbReference>
<dbReference type="GO" id="GO:0008360">
    <property type="term" value="P:regulation of cell shape"/>
    <property type="evidence" value="ECO:0007669"/>
    <property type="project" value="UniProtKB-KW"/>
</dbReference>
<feature type="transmembrane region" description="Helical" evidence="7">
    <location>
        <begin position="176"/>
        <end position="193"/>
    </location>
</feature>
<dbReference type="InterPro" id="IPR013437">
    <property type="entry name" value="FtsW"/>
</dbReference>
<dbReference type="GO" id="GO:0051301">
    <property type="term" value="P:cell division"/>
    <property type="evidence" value="ECO:0007669"/>
    <property type="project" value="UniProtKB-KW"/>
</dbReference>
<feature type="transmembrane region" description="Helical" evidence="7">
    <location>
        <begin position="276"/>
        <end position="302"/>
    </location>
</feature>
<evidence type="ECO:0000256" key="5">
    <source>
        <dbReference type="ARBA" id="ARBA00022989"/>
    </source>
</evidence>
<evidence type="ECO:0000256" key="6">
    <source>
        <dbReference type="ARBA" id="ARBA00023136"/>
    </source>
</evidence>
<keyword evidence="5 7" id="KW-1133">Transmembrane helix</keyword>
<feature type="transmembrane region" description="Helical" evidence="7">
    <location>
        <begin position="152"/>
        <end position="170"/>
    </location>
</feature>
<sequence>MENFNRAEKEKQNDYERSSIDKILVLTVLMLLSFGLIMILSASSIKSMQDYGDIYFFFRRQLKFAGAGLAVMFLLSQLDYHFYLRHSRKIVFFSLFLLLAVYLPGLGVAAGGSRRWIDLGFINFQPSEFTKLAAVIYLSSFIYRKKNFIKSFWKGVFPPMIIISAMFFLVTNQPDLGTGVAIFATSLLLLIIGGMKFSHLLVIGLPGSLILIYYLTAASYRVERLTSFVDPWSEPRGAGYHVIQSILAIGSGGLTGLGPGNSLQKFFYLPEPATDFIFAVIGEELGFIGAFILILLFILLTYRGIVIALGAPDLFGSMLAVGITVMISLQIFINIGAATALMPVTGITLPFISYGGSSLLIMMSSIGILLSISRFESVEDVKK</sequence>
<reference evidence="8 9" key="1">
    <citation type="submission" date="2016-10" db="EMBL/GenBank/DDBJ databases">
        <authorList>
            <person name="de Groot N.N."/>
        </authorList>
    </citation>
    <scope>NUCLEOTIDE SEQUENCE [LARGE SCALE GENOMIC DNA]</scope>
    <source>
        <strain evidence="8 9">SLAS-1</strain>
    </source>
</reference>
<dbReference type="InterPro" id="IPR001182">
    <property type="entry name" value="FtsW/RodA"/>
</dbReference>
<feature type="transmembrane region" description="Helical" evidence="7">
    <location>
        <begin position="64"/>
        <end position="84"/>
    </location>
</feature>
<keyword evidence="9" id="KW-1185">Reference proteome</keyword>
<organism evidence="8 9">
    <name type="scientific">Halarsenatibacter silvermanii</name>
    <dbReference type="NCBI Taxonomy" id="321763"/>
    <lineage>
        <taxon>Bacteria</taxon>
        <taxon>Bacillati</taxon>
        <taxon>Bacillota</taxon>
        <taxon>Clostridia</taxon>
        <taxon>Halanaerobiales</taxon>
        <taxon>Halarsenatibacteraceae</taxon>
        <taxon>Halarsenatibacter</taxon>
    </lineage>
</organism>
<dbReference type="AlphaFoldDB" id="A0A1G9JN81"/>
<dbReference type="Pfam" id="PF01098">
    <property type="entry name" value="FTSW_RODA_SPOVE"/>
    <property type="match status" value="1"/>
</dbReference>
<evidence type="ECO:0000256" key="4">
    <source>
        <dbReference type="ARBA" id="ARBA00022960"/>
    </source>
</evidence>
<keyword evidence="8" id="KW-0132">Cell division</keyword>
<dbReference type="OrthoDB" id="9812661at2"/>
<dbReference type="PANTHER" id="PTHR30474">
    <property type="entry name" value="CELL CYCLE PROTEIN"/>
    <property type="match status" value="1"/>
</dbReference>
<keyword evidence="8" id="KW-0131">Cell cycle</keyword>
<proteinExistence type="predicted"/>
<dbReference type="GO" id="GO:0005886">
    <property type="term" value="C:plasma membrane"/>
    <property type="evidence" value="ECO:0007669"/>
    <property type="project" value="UniProtKB-SubCell"/>
</dbReference>
<feature type="transmembrane region" description="Helical" evidence="7">
    <location>
        <begin position="351"/>
        <end position="373"/>
    </location>
</feature>
<name>A0A1G9JN81_9FIRM</name>
<comment type="subcellular location">
    <subcellularLocation>
        <location evidence="1">Cell membrane</location>
        <topology evidence="1">Multi-pass membrane protein</topology>
    </subcellularLocation>
</comment>
<evidence type="ECO:0000256" key="7">
    <source>
        <dbReference type="SAM" id="Phobius"/>
    </source>
</evidence>
<keyword evidence="4" id="KW-0133">Cell shape</keyword>
<evidence type="ECO:0000256" key="1">
    <source>
        <dbReference type="ARBA" id="ARBA00004651"/>
    </source>
</evidence>
<dbReference type="Proteomes" id="UP000199476">
    <property type="component" value="Unassembled WGS sequence"/>
</dbReference>
<accession>A0A1G9JN81</accession>
<evidence type="ECO:0000256" key="2">
    <source>
        <dbReference type="ARBA" id="ARBA00022475"/>
    </source>
</evidence>
<dbReference type="NCBIfam" id="TIGR02614">
    <property type="entry name" value="ftsW"/>
    <property type="match status" value="1"/>
</dbReference>
<evidence type="ECO:0000313" key="9">
    <source>
        <dbReference type="Proteomes" id="UP000199476"/>
    </source>
</evidence>
<keyword evidence="2" id="KW-1003">Cell membrane</keyword>
<feature type="transmembrane region" description="Helical" evidence="7">
    <location>
        <begin position="90"/>
        <end position="110"/>
    </location>
</feature>
<evidence type="ECO:0000256" key="3">
    <source>
        <dbReference type="ARBA" id="ARBA00022692"/>
    </source>
</evidence>
<dbReference type="PANTHER" id="PTHR30474:SF13">
    <property type="entry name" value="STAGE V SPORULATION PROTEIN E"/>
    <property type="match status" value="1"/>
</dbReference>
<dbReference type="RefSeq" id="WP_089758478.1">
    <property type="nucleotide sequence ID" value="NZ_FNGO01000004.1"/>
</dbReference>
<feature type="transmembrane region" description="Helical" evidence="7">
    <location>
        <begin position="200"/>
        <end position="220"/>
    </location>
</feature>
<gene>
    <name evidence="8" type="ORF">SAMN04488692_10439</name>
</gene>
<keyword evidence="6 7" id="KW-0472">Membrane</keyword>
<dbReference type="STRING" id="321763.SAMN04488692_10439"/>
<keyword evidence="3 7" id="KW-0812">Transmembrane</keyword>
<evidence type="ECO:0000313" key="8">
    <source>
        <dbReference type="EMBL" id="SDL38762.1"/>
    </source>
</evidence>
<protein>
    <submittedName>
        <fullName evidence="8">Cell division protein FtsW</fullName>
    </submittedName>
</protein>
<feature type="transmembrane region" description="Helical" evidence="7">
    <location>
        <begin position="23"/>
        <end position="43"/>
    </location>
</feature>
<dbReference type="GO" id="GO:0015648">
    <property type="term" value="F:lipid-linked peptidoglycan transporter activity"/>
    <property type="evidence" value="ECO:0007669"/>
    <property type="project" value="TreeGrafter"/>
</dbReference>
<dbReference type="EMBL" id="FNGO01000004">
    <property type="protein sequence ID" value="SDL38762.1"/>
    <property type="molecule type" value="Genomic_DNA"/>
</dbReference>
<dbReference type="GO" id="GO:0009252">
    <property type="term" value="P:peptidoglycan biosynthetic process"/>
    <property type="evidence" value="ECO:0007669"/>
    <property type="project" value="InterPro"/>
</dbReference>